<accession>A0A5C8KXL3</accession>
<evidence type="ECO:0000313" key="3">
    <source>
        <dbReference type="Proteomes" id="UP000321248"/>
    </source>
</evidence>
<evidence type="ECO:0000313" key="2">
    <source>
        <dbReference type="EMBL" id="TXK64323.1"/>
    </source>
</evidence>
<comment type="caution">
    <text evidence="2">The sequence shown here is derived from an EMBL/GenBank/DDBJ whole genome shotgun (WGS) entry which is preliminary data.</text>
</comment>
<protein>
    <submittedName>
        <fullName evidence="2">Uncharacterized protein</fullName>
    </submittedName>
</protein>
<gene>
    <name evidence="2" type="ORF">FU658_05315</name>
</gene>
<dbReference type="RefSeq" id="WP_147891135.1">
    <property type="nucleotide sequence ID" value="NZ_VRTS01000003.1"/>
</dbReference>
<dbReference type="EMBL" id="VRTS01000003">
    <property type="protein sequence ID" value="TXK64323.1"/>
    <property type="molecule type" value="Genomic_DNA"/>
</dbReference>
<dbReference type="OrthoDB" id="5985781at2"/>
<sequence length="146" mass="16622">MKRFIVLAAAVLLLASGSLLAQDSRNYTEGSVTAVTAVRTHDGQFENYMRYLGDQYKRVMDAQKEAENILDYQIFATIPRSPDDPDIYLTVTYANMAAFDGMQDRMDPVSRRVSGESLDQSERSYGERGEMRRILGTELIRQQILR</sequence>
<organism evidence="2 3">
    <name type="scientific">Alkalisalibacterium limincola</name>
    <dbReference type="NCBI Taxonomy" id="2699169"/>
    <lineage>
        <taxon>Bacteria</taxon>
        <taxon>Pseudomonadati</taxon>
        <taxon>Pseudomonadota</taxon>
        <taxon>Gammaproteobacteria</taxon>
        <taxon>Lysobacterales</taxon>
        <taxon>Lysobacteraceae</taxon>
        <taxon>Alkalisalibacterium</taxon>
    </lineage>
</organism>
<feature type="chain" id="PRO_5022728767" evidence="1">
    <location>
        <begin position="22"/>
        <end position="146"/>
    </location>
</feature>
<feature type="signal peptide" evidence="1">
    <location>
        <begin position="1"/>
        <end position="21"/>
    </location>
</feature>
<proteinExistence type="predicted"/>
<keyword evidence="1" id="KW-0732">Signal</keyword>
<dbReference type="Proteomes" id="UP000321248">
    <property type="component" value="Unassembled WGS sequence"/>
</dbReference>
<dbReference type="AlphaFoldDB" id="A0A5C8KXL3"/>
<evidence type="ECO:0000256" key="1">
    <source>
        <dbReference type="SAM" id="SignalP"/>
    </source>
</evidence>
<reference evidence="2 3" key="1">
    <citation type="submission" date="2019-08" db="EMBL/GenBank/DDBJ databases">
        <authorList>
            <person name="Karlyshev A.V."/>
        </authorList>
    </citation>
    <scope>NUCLEOTIDE SEQUENCE [LARGE SCALE GENOMIC DNA]</scope>
    <source>
        <strain evidence="2 3">Alg18-2.2</strain>
    </source>
</reference>
<keyword evidence="3" id="KW-1185">Reference proteome</keyword>
<name>A0A5C8KXL3_9GAMM</name>